<protein>
    <submittedName>
        <fullName evidence="2">Uncharacterized protein</fullName>
    </submittedName>
</protein>
<evidence type="ECO:0000256" key="1">
    <source>
        <dbReference type="SAM" id="MobiDB-lite"/>
    </source>
</evidence>
<accession>A0A8J5S1E8</accession>
<dbReference type="Proteomes" id="UP000729402">
    <property type="component" value="Unassembled WGS sequence"/>
</dbReference>
<sequence length="83" mass="9101">MPARRHHPTIGKATTITDRRESSATPASRLHRKTHPLAPIRRATSGKPARSHQPTIAARPPTRTPPLTPAVAAQTHHRDSRTT</sequence>
<evidence type="ECO:0000313" key="3">
    <source>
        <dbReference type="Proteomes" id="UP000729402"/>
    </source>
</evidence>
<reference evidence="2" key="2">
    <citation type="submission" date="2021-02" db="EMBL/GenBank/DDBJ databases">
        <authorList>
            <person name="Kimball J.A."/>
            <person name="Haas M.W."/>
            <person name="Macchietto M."/>
            <person name="Kono T."/>
            <person name="Duquette J."/>
            <person name="Shao M."/>
        </authorList>
    </citation>
    <scope>NUCLEOTIDE SEQUENCE</scope>
    <source>
        <tissue evidence="2">Fresh leaf tissue</tissue>
    </source>
</reference>
<organism evidence="2 3">
    <name type="scientific">Zizania palustris</name>
    <name type="common">Northern wild rice</name>
    <dbReference type="NCBI Taxonomy" id="103762"/>
    <lineage>
        <taxon>Eukaryota</taxon>
        <taxon>Viridiplantae</taxon>
        <taxon>Streptophyta</taxon>
        <taxon>Embryophyta</taxon>
        <taxon>Tracheophyta</taxon>
        <taxon>Spermatophyta</taxon>
        <taxon>Magnoliopsida</taxon>
        <taxon>Liliopsida</taxon>
        <taxon>Poales</taxon>
        <taxon>Poaceae</taxon>
        <taxon>BOP clade</taxon>
        <taxon>Oryzoideae</taxon>
        <taxon>Oryzeae</taxon>
        <taxon>Zizaniinae</taxon>
        <taxon>Zizania</taxon>
    </lineage>
</organism>
<dbReference type="EMBL" id="JAAALK010000286">
    <property type="protein sequence ID" value="KAG8061798.1"/>
    <property type="molecule type" value="Genomic_DNA"/>
</dbReference>
<proteinExistence type="predicted"/>
<comment type="caution">
    <text evidence="2">The sequence shown here is derived from an EMBL/GenBank/DDBJ whole genome shotgun (WGS) entry which is preliminary data.</text>
</comment>
<name>A0A8J5S1E8_ZIZPA</name>
<reference evidence="2" key="1">
    <citation type="journal article" date="2021" name="bioRxiv">
        <title>Whole Genome Assembly and Annotation of Northern Wild Rice, Zizania palustris L., Supports a Whole Genome Duplication in the Zizania Genus.</title>
        <authorList>
            <person name="Haas M."/>
            <person name="Kono T."/>
            <person name="Macchietto M."/>
            <person name="Millas R."/>
            <person name="McGilp L."/>
            <person name="Shao M."/>
            <person name="Duquette J."/>
            <person name="Hirsch C.N."/>
            <person name="Kimball J."/>
        </authorList>
    </citation>
    <scope>NUCLEOTIDE SEQUENCE</scope>
    <source>
        <tissue evidence="2">Fresh leaf tissue</tissue>
    </source>
</reference>
<feature type="region of interest" description="Disordered" evidence="1">
    <location>
        <begin position="1"/>
        <end position="83"/>
    </location>
</feature>
<gene>
    <name evidence="2" type="ORF">GUJ93_ZPchr0003g17272</name>
</gene>
<dbReference type="AlphaFoldDB" id="A0A8J5S1E8"/>
<evidence type="ECO:0000313" key="2">
    <source>
        <dbReference type="EMBL" id="KAG8061798.1"/>
    </source>
</evidence>
<keyword evidence="3" id="KW-1185">Reference proteome</keyword>